<keyword evidence="2" id="KW-0812">Transmembrane</keyword>
<dbReference type="EMBL" id="GBRD01009943">
    <property type="protein sequence ID" value="JAG55881.1"/>
    <property type="molecule type" value="Transcribed_RNA"/>
</dbReference>
<feature type="transmembrane region" description="Helical" evidence="2">
    <location>
        <begin position="12"/>
        <end position="34"/>
    </location>
</feature>
<keyword evidence="2" id="KW-1133">Transmembrane helix</keyword>
<sequence>MVNENDFDANLIWLTSATVSFCLALTVITCVCGCRKRVPKNELLGLAGLVKITNPDENVNFSTSTPNVELNSVSVSSTEINSDSQDKRGQNAVATATRSLPDLPVDSGETSEKLWGPTENNVDTNSDLYATVEDAGRKKRLLTSGLTVDSSYTPSQTDDSLSPYARLRGEHPYDQLKQNEHPYAQVGTNGAKNPGPSTSNETAVNTTPSRRCPEQVEMEEARKSPSLNEVPDEIPAASAIAGSVPANHDLPYMTPPIPTQQQQQHFSGDSVDSSSLDFHFRRHLRLFWPMIQS</sequence>
<evidence type="ECO:0000256" key="2">
    <source>
        <dbReference type="SAM" id="Phobius"/>
    </source>
</evidence>
<feature type="region of interest" description="Disordered" evidence="1">
    <location>
        <begin position="187"/>
        <end position="215"/>
    </location>
</feature>
<name>A0A0K8SRQ2_LYGHE</name>
<evidence type="ECO:0000313" key="3">
    <source>
        <dbReference type="EMBL" id="JAG55881.1"/>
    </source>
</evidence>
<feature type="compositionally biased region" description="Polar residues" evidence="1">
    <location>
        <begin position="187"/>
        <end position="209"/>
    </location>
</feature>
<organism evidence="3">
    <name type="scientific">Lygus hesperus</name>
    <name type="common">Western plant bug</name>
    <dbReference type="NCBI Taxonomy" id="30085"/>
    <lineage>
        <taxon>Eukaryota</taxon>
        <taxon>Metazoa</taxon>
        <taxon>Ecdysozoa</taxon>
        <taxon>Arthropoda</taxon>
        <taxon>Hexapoda</taxon>
        <taxon>Insecta</taxon>
        <taxon>Pterygota</taxon>
        <taxon>Neoptera</taxon>
        <taxon>Paraneoptera</taxon>
        <taxon>Hemiptera</taxon>
        <taxon>Heteroptera</taxon>
        <taxon>Panheteroptera</taxon>
        <taxon>Cimicomorpha</taxon>
        <taxon>Miridae</taxon>
        <taxon>Mirini</taxon>
        <taxon>Lygus</taxon>
    </lineage>
</organism>
<dbReference type="AlphaFoldDB" id="A0A0K8SRQ2"/>
<evidence type="ECO:0000256" key="1">
    <source>
        <dbReference type="SAM" id="MobiDB-lite"/>
    </source>
</evidence>
<feature type="region of interest" description="Disordered" evidence="1">
    <location>
        <begin position="77"/>
        <end position="122"/>
    </location>
</feature>
<proteinExistence type="predicted"/>
<accession>A0A0K8SRQ2</accession>
<keyword evidence="2" id="KW-0472">Membrane</keyword>
<reference evidence="3" key="1">
    <citation type="submission" date="2014-09" db="EMBL/GenBank/DDBJ databases">
        <authorList>
            <person name="Magalhaes I.L.F."/>
            <person name="Oliveira U."/>
            <person name="Santos F.R."/>
            <person name="Vidigal T.H.D.A."/>
            <person name="Brescovit A.D."/>
            <person name="Santos A.J."/>
        </authorList>
    </citation>
    <scope>NUCLEOTIDE SEQUENCE</scope>
</reference>
<protein>
    <submittedName>
        <fullName evidence="3">Uncharacterized protein</fullName>
    </submittedName>
</protein>